<feature type="binding site" evidence="11">
    <location>
        <begin position="22"/>
        <end position="29"/>
    </location>
    <ligand>
        <name>ATP</name>
        <dbReference type="ChEBI" id="CHEBI:30616"/>
    </ligand>
</feature>
<dbReference type="InterPro" id="IPR027417">
    <property type="entry name" value="P-loop_NTPase"/>
</dbReference>
<evidence type="ECO:0000256" key="10">
    <source>
        <dbReference type="ARBA" id="ARBA00048988"/>
    </source>
</evidence>
<evidence type="ECO:0000256" key="3">
    <source>
        <dbReference type="ARBA" id="ARBA00022801"/>
    </source>
</evidence>
<dbReference type="PROSITE" id="PS51217">
    <property type="entry name" value="UVRD_HELICASE_CTER"/>
    <property type="match status" value="1"/>
</dbReference>
<evidence type="ECO:0000256" key="11">
    <source>
        <dbReference type="PROSITE-ProRule" id="PRU00560"/>
    </source>
</evidence>
<dbReference type="Pfam" id="PF13361">
    <property type="entry name" value="UvrD_C"/>
    <property type="match status" value="1"/>
</dbReference>
<gene>
    <name evidence="15" type="primary">pcrA</name>
    <name evidence="15" type="ORF">DNF11_2612</name>
</gene>
<dbReference type="Proteomes" id="UP000269793">
    <property type="component" value="Chromosome IV"/>
</dbReference>
<reference evidence="15 16" key="1">
    <citation type="submission" date="2018-10" db="EMBL/GenBank/DDBJ databases">
        <title>Complete genome sequence of Malassezia restricta CBS 7877.</title>
        <authorList>
            <person name="Morand S.C."/>
            <person name="Bertignac M."/>
            <person name="Iltis A."/>
            <person name="Kolder I."/>
            <person name="Pirovano W."/>
            <person name="Jourdain R."/>
            <person name="Clavaud C."/>
        </authorList>
    </citation>
    <scope>NUCLEOTIDE SEQUENCE [LARGE SCALE GENOMIC DNA]</scope>
    <source>
        <strain evidence="15 16">CBS 7877</strain>
    </source>
</reference>
<dbReference type="Pfam" id="PF00580">
    <property type="entry name" value="UvrD-helicase"/>
    <property type="match status" value="1"/>
</dbReference>
<dbReference type="Gene3D" id="1.10.486.10">
    <property type="entry name" value="PCRA, domain 4"/>
    <property type="match status" value="1"/>
</dbReference>
<name>A0A3G2S8A8_MALR7</name>
<dbReference type="PROSITE" id="PS51198">
    <property type="entry name" value="UVRD_HELICASE_ATP_BIND"/>
    <property type="match status" value="1"/>
</dbReference>
<dbReference type="GO" id="GO:0005524">
    <property type="term" value="F:ATP binding"/>
    <property type="evidence" value="ECO:0007669"/>
    <property type="project" value="UniProtKB-UniRule"/>
</dbReference>
<feature type="domain" description="UvrD-like helicase ATP-binding" evidence="13">
    <location>
        <begin position="1"/>
        <end position="276"/>
    </location>
</feature>
<keyword evidence="16" id="KW-1185">Reference proteome</keyword>
<comment type="similarity">
    <text evidence="1">Belongs to the helicase family. UvrD subfamily.</text>
</comment>
<evidence type="ECO:0000259" key="13">
    <source>
        <dbReference type="PROSITE" id="PS51198"/>
    </source>
</evidence>
<dbReference type="CDD" id="cd17932">
    <property type="entry name" value="DEXQc_UvrD"/>
    <property type="match status" value="1"/>
</dbReference>
<dbReference type="InterPro" id="IPR013986">
    <property type="entry name" value="DExx_box_DNA_helicase_dom_sf"/>
</dbReference>
<keyword evidence="7" id="KW-0413">Isomerase</keyword>
<keyword evidence="5 11" id="KW-0067">ATP-binding</keyword>
<evidence type="ECO:0000256" key="9">
    <source>
        <dbReference type="ARBA" id="ARBA00034808"/>
    </source>
</evidence>
<dbReference type="Gene3D" id="3.40.50.300">
    <property type="entry name" value="P-loop containing nucleotide triphosphate hydrolases"/>
    <property type="match status" value="2"/>
</dbReference>
<comment type="catalytic activity">
    <reaction evidence="8">
        <text>Couples ATP hydrolysis with the unwinding of duplex DNA by translocating in the 3'-5' direction.</text>
        <dbReference type="EC" id="5.6.2.4"/>
    </reaction>
</comment>
<dbReference type="InterPro" id="IPR000212">
    <property type="entry name" value="DNA_helicase_UvrD/REP"/>
</dbReference>
<dbReference type="InterPro" id="IPR014017">
    <property type="entry name" value="DNA_helicase_UvrD-like_C"/>
</dbReference>
<evidence type="ECO:0000259" key="14">
    <source>
        <dbReference type="PROSITE" id="PS51217"/>
    </source>
</evidence>
<evidence type="ECO:0000313" key="15">
    <source>
        <dbReference type="EMBL" id="AYO43562.1"/>
    </source>
</evidence>
<evidence type="ECO:0000313" key="16">
    <source>
        <dbReference type="Proteomes" id="UP000269793"/>
    </source>
</evidence>
<dbReference type="OrthoDB" id="1470711at2759"/>
<dbReference type="VEuPathDB" id="FungiDB:DNF11_2612"/>
<evidence type="ECO:0000256" key="1">
    <source>
        <dbReference type="ARBA" id="ARBA00009922"/>
    </source>
</evidence>
<keyword evidence="2 11" id="KW-0547">Nucleotide-binding</keyword>
<feature type="compositionally biased region" description="Basic residues" evidence="12">
    <location>
        <begin position="647"/>
        <end position="659"/>
    </location>
</feature>
<dbReference type="GO" id="GO:0000725">
    <property type="term" value="P:recombinational repair"/>
    <property type="evidence" value="ECO:0007669"/>
    <property type="project" value="TreeGrafter"/>
</dbReference>
<sequence>MLSAAQHEAVTSEAARPLQILAGPGSGKTRVLTSRVAHLVRDSAAPIAPERCVVVTFTNRAANEMRARLETMIGADRTRRLVLGTFHAVCVRFLRRWGTRLGLDPRFTIADTDDARRLLRDVDRDAPVDATLAAISRAKAHGWTPDELRASAQHAPGSPAHTEHLALCRTYAAYQQQLRTSHALDFDDLLLLGVRLFREHPELTTHIDHVLVDEFQDTNAVQYELLRRLSRHVSVVGDPDQSIYSWRHADVRHIERMHLDFPGLHRVLLEENYRSTPQILEAALRVMQQDPHRLPKGLYTALASGPPVSVVACHDADDEALFVAREIRQHARTTPYAHMSPRVRKAIFHRLNIPYRLLGGVRFFDRAEVRDLLAYLTLADNPAYTPAVLRVLNVPKRGIGPQSAQQLANAAQHAQVPLLTHLAHAHALRPALLRAVRSFVDVVHELHAQRHAPVADLLHRVLHLTRYEEHLRQTSDADARWDHVQELIHLATASNDLSSFLESSALASDVASDTPCVTISTCHAAKGLEWPIVFLPAIEHGIFPFYRCTTPDEHREERRLLYVAMTRAQRQLYVSWAHRRLVLSEWSDRSPSPFLAPLVDRAPPTPATPAQPRKSPAASPPTSPAASPPPKRPRPPPLAPRPTPGLARRKTLGVRRRRS</sequence>
<dbReference type="STRING" id="425264.A0A3G2S8A8"/>
<keyword evidence="3 11" id="KW-0378">Hydrolase</keyword>
<dbReference type="GO" id="GO:0005634">
    <property type="term" value="C:nucleus"/>
    <property type="evidence" value="ECO:0007669"/>
    <property type="project" value="TreeGrafter"/>
</dbReference>
<dbReference type="InterPro" id="IPR014016">
    <property type="entry name" value="UvrD-like_ATP-bd"/>
</dbReference>
<evidence type="ECO:0000256" key="4">
    <source>
        <dbReference type="ARBA" id="ARBA00022806"/>
    </source>
</evidence>
<keyword evidence="4 11" id="KW-0347">Helicase</keyword>
<dbReference type="Gene3D" id="1.10.10.160">
    <property type="match status" value="1"/>
</dbReference>
<evidence type="ECO:0000256" key="5">
    <source>
        <dbReference type="ARBA" id="ARBA00022840"/>
    </source>
</evidence>
<dbReference type="AlphaFoldDB" id="A0A3G2S8A8"/>
<evidence type="ECO:0000256" key="7">
    <source>
        <dbReference type="ARBA" id="ARBA00023235"/>
    </source>
</evidence>
<comment type="catalytic activity">
    <reaction evidence="10">
        <text>ATP + H2O = ADP + phosphate + H(+)</text>
        <dbReference type="Rhea" id="RHEA:13065"/>
        <dbReference type="ChEBI" id="CHEBI:15377"/>
        <dbReference type="ChEBI" id="CHEBI:15378"/>
        <dbReference type="ChEBI" id="CHEBI:30616"/>
        <dbReference type="ChEBI" id="CHEBI:43474"/>
        <dbReference type="ChEBI" id="CHEBI:456216"/>
        <dbReference type="EC" id="5.6.2.4"/>
    </reaction>
</comment>
<evidence type="ECO:0000256" key="8">
    <source>
        <dbReference type="ARBA" id="ARBA00034617"/>
    </source>
</evidence>
<evidence type="ECO:0000256" key="2">
    <source>
        <dbReference type="ARBA" id="ARBA00022741"/>
    </source>
</evidence>
<dbReference type="GO" id="GO:0016887">
    <property type="term" value="F:ATP hydrolysis activity"/>
    <property type="evidence" value="ECO:0007669"/>
    <property type="project" value="RHEA"/>
</dbReference>
<dbReference type="GO" id="GO:0043138">
    <property type="term" value="F:3'-5' DNA helicase activity"/>
    <property type="evidence" value="ECO:0007669"/>
    <property type="project" value="UniProtKB-EC"/>
</dbReference>
<feature type="domain" description="UvrD-like helicase C-terminal" evidence="14">
    <location>
        <begin position="277"/>
        <end position="527"/>
    </location>
</feature>
<dbReference type="GO" id="GO:0003677">
    <property type="term" value="F:DNA binding"/>
    <property type="evidence" value="ECO:0007669"/>
    <property type="project" value="UniProtKB-KW"/>
</dbReference>
<proteinExistence type="inferred from homology"/>
<evidence type="ECO:0000256" key="6">
    <source>
        <dbReference type="ARBA" id="ARBA00023125"/>
    </source>
</evidence>
<dbReference type="PANTHER" id="PTHR11070:SF2">
    <property type="entry name" value="ATP-DEPENDENT DNA HELICASE SRS2"/>
    <property type="match status" value="1"/>
</dbReference>
<dbReference type="EC" id="5.6.2.4" evidence="9"/>
<dbReference type="SUPFAM" id="SSF52540">
    <property type="entry name" value="P-loop containing nucleoside triphosphate hydrolases"/>
    <property type="match status" value="1"/>
</dbReference>
<feature type="compositionally biased region" description="Pro residues" evidence="12">
    <location>
        <begin position="618"/>
        <end position="643"/>
    </location>
</feature>
<accession>A0A3G2S8A8</accession>
<protein>
    <recommendedName>
        <fullName evidence="9">DNA 3'-5' helicase</fullName>
        <ecNumber evidence="9">5.6.2.4</ecNumber>
    </recommendedName>
</protein>
<keyword evidence="6" id="KW-0238">DNA-binding</keyword>
<dbReference type="PANTHER" id="PTHR11070">
    <property type="entry name" value="UVRD / RECB / PCRA DNA HELICASE FAMILY MEMBER"/>
    <property type="match status" value="1"/>
</dbReference>
<dbReference type="EMBL" id="CP033151">
    <property type="protein sequence ID" value="AYO43562.1"/>
    <property type="molecule type" value="Genomic_DNA"/>
</dbReference>
<organism evidence="15 16">
    <name type="scientific">Malassezia restricta (strain ATCC 96810 / NBRC 103918 / CBS 7877)</name>
    <name type="common">Seborrheic dermatitis infection agent</name>
    <dbReference type="NCBI Taxonomy" id="425264"/>
    <lineage>
        <taxon>Eukaryota</taxon>
        <taxon>Fungi</taxon>
        <taxon>Dikarya</taxon>
        <taxon>Basidiomycota</taxon>
        <taxon>Ustilaginomycotina</taxon>
        <taxon>Malasseziomycetes</taxon>
        <taxon>Malasseziales</taxon>
        <taxon>Malasseziaceae</taxon>
        <taxon>Malassezia</taxon>
    </lineage>
</organism>
<evidence type="ECO:0000256" key="12">
    <source>
        <dbReference type="SAM" id="MobiDB-lite"/>
    </source>
</evidence>
<feature type="region of interest" description="Disordered" evidence="12">
    <location>
        <begin position="597"/>
        <end position="659"/>
    </location>
</feature>